<dbReference type="Proteomes" id="UP000008063">
    <property type="component" value="Unassembled WGS sequence"/>
</dbReference>
<sequence length="79" mass="8923">MRLRSGVEKDELFKPHATVVRRSEGSDVCRCGEEKQSSNSGSTELSFLLRFSVAWALAADWFHMPATRLLVARRSARNI</sequence>
<name>F8QFP4_SERL3</name>
<reference evidence="2" key="1">
    <citation type="journal article" date="2011" name="Science">
        <title>The plant cell wall-decomposing machinery underlies the functional diversity of forest fungi.</title>
        <authorList>
            <person name="Eastwood D.C."/>
            <person name="Floudas D."/>
            <person name="Binder M."/>
            <person name="Majcherczyk A."/>
            <person name="Schneider P."/>
            <person name="Aerts A."/>
            <person name="Asiegbu F.O."/>
            <person name="Baker S.E."/>
            <person name="Barry K."/>
            <person name="Bendiksby M."/>
            <person name="Blumentritt M."/>
            <person name="Coutinho P.M."/>
            <person name="Cullen D."/>
            <person name="de Vries R.P."/>
            <person name="Gathman A."/>
            <person name="Goodell B."/>
            <person name="Henrissat B."/>
            <person name="Ihrmark K."/>
            <person name="Kauserud H."/>
            <person name="Kohler A."/>
            <person name="LaButti K."/>
            <person name="Lapidus A."/>
            <person name="Lavin J.L."/>
            <person name="Lee Y.-H."/>
            <person name="Lindquist E."/>
            <person name="Lilly W."/>
            <person name="Lucas S."/>
            <person name="Morin E."/>
            <person name="Murat C."/>
            <person name="Oguiza J.A."/>
            <person name="Park J."/>
            <person name="Pisabarro A.G."/>
            <person name="Riley R."/>
            <person name="Rosling A."/>
            <person name="Salamov A."/>
            <person name="Schmidt O."/>
            <person name="Schmutz J."/>
            <person name="Skrede I."/>
            <person name="Stenlid J."/>
            <person name="Wiebenga A."/>
            <person name="Xie X."/>
            <person name="Kuees U."/>
            <person name="Hibbett D.S."/>
            <person name="Hoffmeister D."/>
            <person name="Hoegberg N."/>
            <person name="Martin F."/>
            <person name="Grigoriev I.V."/>
            <person name="Watkinson S.C."/>
        </authorList>
    </citation>
    <scope>NUCLEOTIDE SEQUENCE [LARGE SCALE GENOMIC DNA]</scope>
    <source>
        <strain evidence="2">strain S7.3</strain>
    </source>
</reference>
<evidence type="ECO:0000313" key="1">
    <source>
        <dbReference type="EMBL" id="EGN92878.1"/>
    </source>
</evidence>
<evidence type="ECO:0000313" key="2">
    <source>
        <dbReference type="Proteomes" id="UP000008063"/>
    </source>
</evidence>
<keyword evidence="2" id="KW-1185">Reference proteome</keyword>
<organism evidence="2">
    <name type="scientific">Serpula lacrymans var. lacrymans (strain S7.3)</name>
    <name type="common">Dry rot fungus</name>
    <dbReference type="NCBI Taxonomy" id="936435"/>
    <lineage>
        <taxon>Eukaryota</taxon>
        <taxon>Fungi</taxon>
        <taxon>Dikarya</taxon>
        <taxon>Basidiomycota</taxon>
        <taxon>Agaricomycotina</taxon>
        <taxon>Agaricomycetes</taxon>
        <taxon>Agaricomycetidae</taxon>
        <taxon>Boletales</taxon>
        <taxon>Coniophorineae</taxon>
        <taxon>Serpulaceae</taxon>
        <taxon>Serpula</taxon>
    </lineage>
</organism>
<dbReference type="EMBL" id="GL945497">
    <property type="protein sequence ID" value="EGN92878.1"/>
    <property type="molecule type" value="Genomic_DNA"/>
</dbReference>
<accession>F8QFP4</accession>
<dbReference type="AlphaFoldDB" id="F8QFP4"/>
<dbReference type="InParanoid" id="F8QFP4"/>
<gene>
    <name evidence="1" type="ORF">SERLA73DRAFT_190476</name>
</gene>
<protein>
    <submittedName>
        <fullName evidence="1">Uncharacterized protein</fullName>
    </submittedName>
</protein>
<dbReference type="HOGENOM" id="CLU_2607481_0_0_1"/>
<proteinExistence type="predicted"/>